<name>A0ABS0ETN1_9BURK</name>
<gene>
    <name evidence="1" type="ORF">IXC47_10975</name>
</gene>
<organism evidence="1 2">
    <name type="scientific">Herminiimonas contaminans</name>
    <dbReference type="NCBI Taxonomy" id="1111140"/>
    <lineage>
        <taxon>Bacteria</taxon>
        <taxon>Pseudomonadati</taxon>
        <taxon>Pseudomonadota</taxon>
        <taxon>Betaproteobacteria</taxon>
        <taxon>Burkholderiales</taxon>
        <taxon>Oxalobacteraceae</taxon>
        <taxon>Herminiimonas</taxon>
    </lineage>
</organism>
<evidence type="ECO:0008006" key="3">
    <source>
        <dbReference type="Google" id="ProtNLM"/>
    </source>
</evidence>
<accession>A0ABS0ETN1</accession>
<evidence type="ECO:0000313" key="2">
    <source>
        <dbReference type="Proteomes" id="UP000657372"/>
    </source>
</evidence>
<comment type="caution">
    <text evidence="1">The sequence shown here is derived from an EMBL/GenBank/DDBJ whole genome shotgun (WGS) entry which is preliminary data.</text>
</comment>
<dbReference type="EMBL" id="JADOEL010000008">
    <property type="protein sequence ID" value="MBF8178206.1"/>
    <property type="molecule type" value="Genomic_DNA"/>
</dbReference>
<dbReference type="Proteomes" id="UP000657372">
    <property type="component" value="Unassembled WGS sequence"/>
</dbReference>
<keyword evidence="2" id="KW-1185">Reference proteome</keyword>
<sequence length="260" mass="28981">MSTIKTILLFLTALLFSCSTEHEEATIKLDFKNESGLSRDQVAKTVTEFLKQCPAIAKYSEDFSALKFSDGNPVHRIDKLHGWTKKFEITFKVADRPIHSELVDAMAMGHVCYYDLGGGQRPGFQPAKSPCAKICNVPEHTFVEVPSMVDLDDPSTDGYKSRRASMIKRFQENVAQYKDDALRGDYQAQRNLAYTYANDSFSPDDQITACSWRAIILTSQPKAGKIDQGNLKIDCSSLNDEQKSIASGRAKSIFQGITSK</sequence>
<reference evidence="1 2" key="1">
    <citation type="submission" date="2020-11" db="EMBL/GenBank/DDBJ databases">
        <title>WGS of Herminiimonas contaminans strain Marseille-Q4544 isolated from planarians Schmidtea mediterranea.</title>
        <authorList>
            <person name="Kangale L."/>
        </authorList>
    </citation>
    <scope>NUCLEOTIDE SEQUENCE [LARGE SCALE GENOMIC DNA]</scope>
    <source>
        <strain evidence="1 2">Marseille-Q4544</strain>
    </source>
</reference>
<dbReference type="RefSeq" id="WP_195875672.1">
    <property type="nucleotide sequence ID" value="NZ_JADOEL010000008.1"/>
</dbReference>
<protein>
    <recommendedName>
        <fullName evidence="3">Lipoprotein</fullName>
    </recommendedName>
</protein>
<proteinExistence type="predicted"/>
<evidence type="ECO:0000313" key="1">
    <source>
        <dbReference type="EMBL" id="MBF8178206.1"/>
    </source>
</evidence>
<dbReference type="PROSITE" id="PS51257">
    <property type="entry name" value="PROKAR_LIPOPROTEIN"/>
    <property type="match status" value="1"/>
</dbReference>